<evidence type="ECO:0000313" key="1">
    <source>
        <dbReference type="EMBL" id="CAH2211495.1"/>
    </source>
</evidence>
<reference evidence="1" key="1">
    <citation type="submission" date="2022-03" db="EMBL/GenBank/DDBJ databases">
        <authorList>
            <person name="Lindestad O."/>
        </authorList>
    </citation>
    <scope>NUCLEOTIDE SEQUENCE</scope>
</reference>
<evidence type="ECO:0000313" key="2">
    <source>
        <dbReference type="Proteomes" id="UP000838756"/>
    </source>
</evidence>
<gene>
    <name evidence="1" type="primary">jg27220</name>
    <name evidence="1" type="ORF">PAEG_LOCUS3310</name>
</gene>
<feature type="non-terminal residue" evidence="1">
    <location>
        <position position="1"/>
    </location>
</feature>
<dbReference type="Proteomes" id="UP000838756">
    <property type="component" value="Unassembled WGS sequence"/>
</dbReference>
<name>A0A8S4QMG5_9NEOP</name>
<dbReference type="AlphaFoldDB" id="A0A8S4QMG5"/>
<dbReference type="EMBL" id="CAKXAJ010010525">
    <property type="protein sequence ID" value="CAH2211495.1"/>
    <property type="molecule type" value="Genomic_DNA"/>
</dbReference>
<accession>A0A8S4QMG5</accession>
<organism evidence="1 2">
    <name type="scientific">Pararge aegeria aegeria</name>
    <dbReference type="NCBI Taxonomy" id="348720"/>
    <lineage>
        <taxon>Eukaryota</taxon>
        <taxon>Metazoa</taxon>
        <taxon>Ecdysozoa</taxon>
        <taxon>Arthropoda</taxon>
        <taxon>Hexapoda</taxon>
        <taxon>Insecta</taxon>
        <taxon>Pterygota</taxon>
        <taxon>Neoptera</taxon>
        <taxon>Endopterygota</taxon>
        <taxon>Lepidoptera</taxon>
        <taxon>Glossata</taxon>
        <taxon>Ditrysia</taxon>
        <taxon>Papilionoidea</taxon>
        <taxon>Nymphalidae</taxon>
        <taxon>Satyrinae</taxon>
        <taxon>Satyrini</taxon>
        <taxon>Parargina</taxon>
        <taxon>Pararge</taxon>
    </lineage>
</organism>
<sequence>NQSYRHSSKSREANVKLKCWSRDLANAKAALVDPQRGGRMPSSESQGALDPSGIRLWYLEHPIKYLYPSVDIHWLT</sequence>
<comment type="caution">
    <text evidence="1">The sequence shown here is derived from an EMBL/GenBank/DDBJ whole genome shotgun (WGS) entry which is preliminary data.</text>
</comment>
<proteinExistence type="predicted"/>
<keyword evidence="2" id="KW-1185">Reference proteome</keyword>
<protein>
    <submittedName>
        <fullName evidence="1">Jg27220 protein</fullName>
    </submittedName>
</protein>